<dbReference type="CDD" id="cd16962">
    <property type="entry name" value="RuvC"/>
    <property type="match status" value="1"/>
</dbReference>
<dbReference type="EMBL" id="JAASRM010000001">
    <property type="protein sequence ID" value="NIK88735.1"/>
    <property type="molecule type" value="Genomic_DNA"/>
</dbReference>
<evidence type="ECO:0000256" key="12">
    <source>
        <dbReference type="ARBA" id="ARBA00029354"/>
    </source>
</evidence>
<keyword evidence="4 13" id="KW-0479">Metal-binding</keyword>
<keyword evidence="3 13" id="KW-0540">Nuclease</keyword>
<feature type="active site" evidence="13">
    <location>
        <position position="142"/>
    </location>
</feature>
<sequence length="168" mass="17389">MPKVRIMGLDPGLHRMGWGVIDCEGTRLSHVAHGVIITHASEGMGIRLMKLHEEVARIIAGLNPGAIAVEQAFVFKDPLAALKLGHARAVAILAAAQAGLEIAEYAPNHIKKSVVGVGHAGKEQVQAMVKRLLPACGVEQADAADALAAAIAHASLAGTRAKILAALS</sequence>
<evidence type="ECO:0000256" key="6">
    <source>
        <dbReference type="ARBA" id="ARBA00022763"/>
    </source>
</evidence>
<comment type="subcellular location">
    <subcellularLocation>
        <location evidence="13">Cytoplasm</location>
    </subcellularLocation>
</comment>
<evidence type="ECO:0000256" key="11">
    <source>
        <dbReference type="ARBA" id="ARBA00023204"/>
    </source>
</evidence>
<evidence type="ECO:0000256" key="3">
    <source>
        <dbReference type="ARBA" id="ARBA00022722"/>
    </source>
</evidence>
<dbReference type="GO" id="GO:0008821">
    <property type="term" value="F:crossover junction DNA endonuclease activity"/>
    <property type="evidence" value="ECO:0007669"/>
    <property type="project" value="UniProtKB-UniRule"/>
</dbReference>
<comment type="caution">
    <text evidence="15">The sequence shown here is derived from an EMBL/GenBank/DDBJ whole genome shotgun (WGS) entry which is preliminary data.</text>
</comment>
<dbReference type="NCBIfam" id="TIGR00228">
    <property type="entry name" value="ruvC"/>
    <property type="match status" value="1"/>
</dbReference>
<dbReference type="GO" id="GO:0006310">
    <property type="term" value="P:DNA recombination"/>
    <property type="evidence" value="ECO:0007669"/>
    <property type="project" value="UniProtKB-UniRule"/>
</dbReference>
<dbReference type="GO" id="GO:0000287">
    <property type="term" value="F:magnesium ion binding"/>
    <property type="evidence" value="ECO:0007669"/>
    <property type="project" value="UniProtKB-UniRule"/>
</dbReference>
<evidence type="ECO:0000256" key="8">
    <source>
        <dbReference type="ARBA" id="ARBA00022842"/>
    </source>
</evidence>
<comment type="function">
    <text evidence="13">The RuvA-RuvB-RuvC complex processes Holliday junction (HJ) DNA during genetic recombination and DNA repair. Endonuclease that resolves HJ intermediates. Cleaves cruciform DNA by making single-stranded nicks across the HJ at symmetrical positions within the homologous arms, yielding a 5'-phosphate and a 3'-hydroxyl group; requires a central core of homology in the junction. The consensus cleavage sequence is 5'-(A/T)TT(C/G)-3'. Cleavage occurs on the 3'-side of the TT dinucleotide at the point of strand exchange. HJ branch migration catalyzed by RuvA-RuvB allows RuvC to scan DNA until it finds its consensus sequence, where it cleaves and resolves the cruciform DNA.</text>
</comment>
<evidence type="ECO:0000256" key="9">
    <source>
        <dbReference type="ARBA" id="ARBA00023125"/>
    </source>
</evidence>
<dbReference type="PRINTS" id="PR00696">
    <property type="entry name" value="RSOLVASERUVC"/>
</dbReference>
<keyword evidence="2 13" id="KW-0963">Cytoplasm</keyword>
<dbReference type="EC" id="3.1.21.10" evidence="13 14"/>
<accession>A0A846MZS0</accession>
<dbReference type="InterPro" id="IPR020563">
    <property type="entry name" value="X-over_junc_endoDNase_Mg_BS"/>
</dbReference>
<keyword evidence="7 13" id="KW-0378">Hydrolase</keyword>
<evidence type="ECO:0000256" key="2">
    <source>
        <dbReference type="ARBA" id="ARBA00022490"/>
    </source>
</evidence>
<comment type="cofactor">
    <cofactor evidence="13">
        <name>Mg(2+)</name>
        <dbReference type="ChEBI" id="CHEBI:18420"/>
    </cofactor>
    <text evidence="13">Binds 2 Mg(2+) ion per subunit.</text>
</comment>
<dbReference type="AlphaFoldDB" id="A0A846MZS0"/>
<feature type="active site" evidence="13">
    <location>
        <position position="70"/>
    </location>
</feature>
<dbReference type="Gene3D" id="3.30.420.10">
    <property type="entry name" value="Ribonuclease H-like superfamily/Ribonuclease H"/>
    <property type="match status" value="1"/>
</dbReference>
<feature type="binding site" evidence="13">
    <location>
        <position position="142"/>
    </location>
    <ligand>
        <name>Mg(2+)</name>
        <dbReference type="ChEBI" id="CHEBI:18420"/>
        <label>1</label>
    </ligand>
</feature>
<evidence type="ECO:0000313" key="16">
    <source>
        <dbReference type="Proteomes" id="UP000570514"/>
    </source>
</evidence>
<evidence type="ECO:0000256" key="10">
    <source>
        <dbReference type="ARBA" id="ARBA00023172"/>
    </source>
</evidence>
<dbReference type="GO" id="GO:0006281">
    <property type="term" value="P:DNA repair"/>
    <property type="evidence" value="ECO:0007669"/>
    <property type="project" value="UniProtKB-UniRule"/>
</dbReference>
<keyword evidence="5 13" id="KW-0255">Endonuclease</keyword>
<comment type="subunit">
    <text evidence="13">Homodimer which binds Holliday junction (HJ) DNA. The HJ becomes 2-fold symmetrical on binding to RuvC with unstacked arms; it has a different conformation from HJ DNA in complex with RuvA. In the full resolvosome a probable DNA-RuvA(4)-RuvB(12)-RuvC(2) complex forms which resolves the HJ.</text>
</comment>
<evidence type="ECO:0000256" key="7">
    <source>
        <dbReference type="ARBA" id="ARBA00022801"/>
    </source>
</evidence>
<dbReference type="PANTHER" id="PTHR30194">
    <property type="entry name" value="CROSSOVER JUNCTION ENDODEOXYRIBONUCLEASE RUVC"/>
    <property type="match status" value="1"/>
</dbReference>
<evidence type="ECO:0000313" key="15">
    <source>
        <dbReference type="EMBL" id="NIK88735.1"/>
    </source>
</evidence>
<keyword evidence="6 13" id="KW-0227">DNA damage</keyword>
<keyword evidence="10 13" id="KW-0233">DNA recombination</keyword>
<dbReference type="GO" id="GO:0003677">
    <property type="term" value="F:DNA binding"/>
    <property type="evidence" value="ECO:0007669"/>
    <property type="project" value="UniProtKB-KW"/>
</dbReference>
<evidence type="ECO:0000256" key="14">
    <source>
        <dbReference type="NCBIfam" id="TIGR00228"/>
    </source>
</evidence>
<dbReference type="InterPro" id="IPR036397">
    <property type="entry name" value="RNaseH_sf"/>
</dbReference>
<evidence type="ECO:0000256" key="13">
    <source>
        <dbReference type="HAMAP-Rule" id="MF_00034"/>
    </source>
</evidence>
<dbReference type="Pfam" id="PF02075">
    <property type="entry name" value="RuvC"/>
    <property type="match status" value="1"/>
</dbReference>
<keyword evidence="16" id="KW-1185">Reference proteome</keyword>
<comment type="catalytic activity">
    <reaction evidence="12 13">
        <text>Endonucleolytic cleavage at a junction such as a reciprocal single-stranded crossover between two homologous DNA duplexes (Holliday junction).</text>
        <dbReference type="EC" id="3.1.21.10"/>
    </reaction>
</comment>
<keyword evidence="11 13" id="KW-0234">DNA repair</keyword>
<feature type="binding site" evidence="13">
    <location>
        <position position="10"/>
    </location>
    <ligand>
        <name>Mg(2+)</name>
        <dbReference type="ChEBI" id="CHEBI:18420"/>
        <label>1</label>
    </ligand>
</feature>
<dbReference type="Proteomes" id="UP000570514">
    <property type="component" value="Unassembled WGS sequence"/>
</dbReference>
<comment type="similarity">
    <text evidence="1 13">Belongs to the RuvC family.</text>
</comment>
<dbReference type="SUPFAM" id="SSF53098">
    <property type="entry name" value="Ribonuclease H-like"/>
    <property type="match status" value="1"/>
</dbReference>
<dbReference type="GO" id="GO:0009432">
    <property type="term" value="P:SOS response"/>
    <property type="evidence" value="ECO:0007669"/>
    <property type="project" value="UniProtKB-ARBA"/>
</dbReference>
<dbReference type="PANTHER" id="PTHR30194:SF3">
    <property type="entry name" value="CROSSOVER JUNCTION ENDODEOXYRIBONUCLEASE RUVC"/>
    <property type="match status" value="1"/>
</dbReference>
<dbReference type="FunFam" id="3.30.420.10:FF:000002">
    <property type="entry name" value="Crossover junction endodeoxyribonuclease RuvC"/>
    <property type="match status" value="1"/>
</dbReference>
<evidence type="ECO:0000256" key="5">
    <source>
        <dbReference type="ARBA" id="ARBA00022759"/>
    </source>
</evidence>
<keyword evidence="8 13" id="KW-0460">Magnesium</keyword>
<name>A0A846MZS0_9PROT</name>
<protein>
    <recommendedName>
        <fullName evidence="13 14">Crossover junction endodeoxyribonuclease RuvC</fullName>
        <ecNumber evidence="13 14">3.1.21.10</ecNumber>
    </recommendedName>
    <alternativeName>
        <fullName evidence="13">Holliday junction nuclease RuvC</fullName>
    </alternativeName>
    <alternativeName>
        <fullName evidence="13">Holliday junction resolvase RuvC</fullName>
    </alternativeName>
</protein>
<evidence type="ECO:0000256" key="1">
    <source>
        <dbReference type="ARBA" id="ARBA00009518"/>
    </source>
</evidence>
<dbReference type="RefSeq" id="WP_167082884.1">
    <property type="nucleotide sequence ID" value="NZ_BAAADC010000001.1"/>
</dbReference>
<feature type="binding site" evidence="13">
    <location>
        <position position="70"/>
    </location>
    <ligand>
        <name>Mg(2+)</name>
        <dbReference type="ChEBI" id="CHEBI:18420"/>
        <label>2</label>
    </ligand>
</feature>
<dbReference type="GO" id="GO:0005737">
    <property type="term" value="C:cytoplasm"/>
    <property type="evidence" value="ECO:0007669"/>
    <property type="project" value="UniProtKB-SubCell"/>
</dbReference>
<proteinExistence type="inferred from homology"/>
<dbReference type="HAMAP" id="MF_00034">
    <property type="entry name" value="RuvC"/>
    <property type="match status" value="1"/>
</dbReference>
<dbReference type="InterPro" id="IPR002176">
    <property type="entry name" value="X-over_junc_endoDNase_RuvC"/>
</dbReference>
<feature type="active site" evidence="13">
    <location>
        <position position="10"/>
    </location>
</feature>
<dbReference type="InterPro" id="IPR012337">
    <property type="entry name" value="RNaseH-like_sf"/>
</dbReference>
<organism evidence="15 16">
    <name type="scientific">Rhizomicrobium palustre</name>
    <dbReference type="NCBI Taxonomy" id="189966"/>
    <lineage>
        <taxon>Bacteria</taxon>
        <taxon>Pseudomonadati</taxon>
        <taxon>Pseudomonadota</taxon>
        <taxon>Alphaproteobacteria</taxon>
        <taxon>Micropepsales</taxon>
        <taxon>Micropepsaceae</taxon>
        <taxon>Rhizomicrobium</taxon>
    </lineage>
</organism>
<gene>
    <name evidence="13" type="primary">ruvC</name>
    <name evidence="15" type="ORF">FHS83_002053</name>
</gene>
<reference evidence="15 16" key="1">
    <citation type="submission" date="2020-03" db="EMBL/GenBank/DDBJ databases">
        <title>Genomic Encyclopedia of Type Strains, Phase IV (KMG-IV): sequencing the most valuable type-strain genomes for metagenomic binning, comparative biology and taxonomic classification.</title>
        <authorList>
            <person name="Goeker M."/>
        </authorList>
    </citation>
    <scope>NUCLEOTIDE SEQUENCE [LARGE SCALE GENOMIC DNA]</scope>
    <source>
        <strain evidence="15 16">DSM 19867</strain>
    </source>
</reference>
<keyword evidence="9 13" id="KW-0238">DNA-binding</keyword>
<dbReference type="GO" id="GO:0048476">
    <property type="term" value="C:Holliday junction resolvase complex"/>
    <property type="evidence" value="ECO:0007669"/>
    <property type="project" value="UniProtKB-UniRule"/>
</dbReference>
<evidence type="ECO:0000256" key="4">
    <source>
        <dbReference type="ARBA" id="ARBA00022723"/>
    </source>
</evidence>
<dbReference type="PROSITE" id="PS01321">
    <property type="entry name" value="RUVC"/>
    <property type="match status" value="1"/>
</dbReference>